<accession>A0ABP5EB89</accession>
<dbReference type="RefSeq" id="WP_344064607.1">
    <property type="nucleotide sequence ID" value="NZ_BAAAOH010000001.1"/>
</dbReference>
<comment type="caution">
    <text evidence="3">The sequence shown here is derived from an EMBL/GenBank/DDBJ whole genome shotgun (WGS) entry which is preliminary data.</text>
</comment>
<evidence type="ECO:0000259" key="2">
    <source>
        <dbReference type="Pfam" id="PF02720"/>
    </source>
</evidence>
<evidence type="ECO:0000313" key="4">
    <source>
        <dbReference type="Proteomes" id="UP001500326"/>
    </source>
</evidence>
<keyword evidence="4" id="KW-1185">Reference proteome</keyword>
<reference evidence="4" key="1">
    <citation type="journal article" date="2019" name="Int. J. Syst. Evol. Microbiol.">
        <title>The Global Catalogue of Microorganisms (GCM) 10K type strain sequencing project: providing services to taxonomists for standard genome sequencing and annotation.</title>
        <authorList>
            <consortium name="The Broad Institute Genomics Platform"/>
            <consortium name="The Broad Institute Genome Sequencing Center for Infectious Disease"/>
            <person name="Wu L."/>
            <person name="Ma J."/>
        </authorList>
    </citation>
    <scope>NUCLEOTIDE SEQUENCE [LARGE SCALE GENOMIC DNA]</scope>
    <source>
        <strain evidence="4">JCM 14902</strain>
    </source>
</reference>
<evidence type="ECO:0000256" key="1">
    <source>
        <dbReference type="SAM" id="MobiDB-lite"/>
    </source>
</evidence>
<gene>
    <name evidence="3" type="ORF">GCM10009777_32380</name>
</gene>
<feature type="region of interest" description="Disordered" evidence="1">
    <location>
        <begin position="1"/>
        <end position="20"/>
    </location>
</feature>
<dbReference type="InterPro" id="IPR003870">
    <property type="entry name" value="DUF222"/>
</dbReference>
<proteinExistence type="predicted"/>
<protein>
    <recommendedName>
        <fullName evidence="2">DUF222 domain-containing protein</fullName>
    </recommendedName>
</protein>
<dbReference type="Pfam" id="PF02720">
    <property type="entry name" value="DUF222"/>
    <property type="match status" value="1"/>
</dbReference>
<dbReference type="EMBL" id="BAAAOH010000001">
    <property type="protein sequence ID" value="GAA1994221.1"/>
    <property type="molecule type" value="Genomic_DNA"/>
</dbReference>
<feature type="domain" description="DUF222" evidence="2">
    <location>
        <begin position="75"/>
        <end position="245"/>
    </location>
</feature>
<organism evidence="3 4">
    <name type="scientific">Microbacterium pumilum</name>
    <dbReference type="NCBI Taxonomy" id="344165"/>
    <lineage>
        <taxon>Bacteria</taxon>
        <taxon>Bacillati</taxon>
        <taxon>Actinomycetota</taxon>
        <taxon>Actinomycetes</taxon>
        <taxon>Micrococcales</taxon>
        <taxon>Microbacteriaceae</taxon>
        <taxon>Microbacterium</taxon>
    </lineage>
</organism>
<sequence>MSSNAEFFEDSPPDDAHGDWDDLAVPAVVDSVDLVVEAETMMSVFAAQRLERVEFMRRDALRDAARHGYQLTEVIERSVRLELAAALGMTESAAGQLLAQADALVNRYPAALASLGGARMTQRHAVHLAQALDAVEPEFHEKLLEPAVALAESEPFGTFRRKLRNLVESVRSITITERHERAVDARRVVFEPAEDGMAWLHAFIPAVEARAIHNRMNAQAKVLAAQPEETRTLDQLRADVFGDILIDGVTDALPPARRAFGPPWW</sequence>
<name>A0ABP5EB89_9MICO</name>
<evidence type="ECO:0000313" key="3">
    <source>
        <dbReference type="EMBL" id="GAA1994221.1"/>
    </source>
</evidence>
<dbReference type="Proteomes" id="UP001500326">
    <property type="component" value="Unassembled WGS sequence"/>
</dbReference>